<feature type="transmembrane region" description="Helical" evidence="1">
    <location>
        <begin position="218"/>
        <end position="239"/>
    </location>
</feature>
<dbReference type="InterPro" id="IPR022703">
    <property type="entry name" value="DUF3533"/>
</dbReference>
<dbReference type="PhylomeDB" id="A0A0A2KKR4"/>
<evidence type="ECO:0000313" key="3">
    <source>
        <dbReference type="EMBL" id="KGO67486.1"/>
    </source>
</evidence>
<dbReference type="Proteomes" id="UP000030104">
    <property type="component" value="Unassembled WGS sequence"/>
</dbReference>
<dbReference type="PANTHER" id="PTHR34814:SF2">
    <property type="entry name" value="DUF3533 DOMAIN-CONTAINING PROTEIN"/>
    <property type="match status" value="1"/>
</dbReference>
<dbReference type="PANTHER" id="PTHR34814">
    <property type="entry name" value="NITROSOGUANIDINE RESISTANCE PROTEIN SNG1"/>
    <property type="match status" value="1"/>
</dbReference>
<feature type="transmembrane region" description="Helical" evidence="1">
    <location>
        <begin position="259"/>
        <end position="282"/>
    </location>
</feature>
<feature type="transmembrane region" description="Helical" evidence="1">
    <location>
        <begin position="381"/>
        <end position="398"/>
    </location>
</feature>
<dbReference type="OrthoDB" id="2140105at2759"/>
<dbReference type="EMBL" id="JQGA01001283">
    <property type="protein sequence ID" value="KGO67486.1"/>
    <property type="molecule type" value="Genomic_DNA"/>
</dbReference>
<feature type="transmembrane region" description="Helical" evidence="1">
    <location>
        <begin position="24"/>
        <end position="48"/>
    </location>
</feature>
<sequence>MMPKIPQAPKSSTLGSWKEMQTRFITATGTASLLLLILFLANMCYLYGTQFHNSHRVHNMKMLYVDYDGGVVGQAVSEAYQALKADDFPTLHTMSSGQYSTPKDVRGAVCSGDYWAAIYAAPDASTSLAASLANGTASNGSALTYIWNGARYPAFAQSEIYSNILIMVQAARSAYYTSHVSNVVAAANLSNPVAFQALLDPIQASEINIKPTTQGPRVLYNTVSLVMPIIQQFFFMMALNGISSEFQVFTKLSTTTNGLIRMVTSIVYTFLGALCMAGYIWAFKQSWDVNGNQFVLTWMITWLFMHINFLIVDFLTAFVPMQFMPFCVLTWVIMNVASSISPFELSPGFFRWGYALPAHEVYQVLVQIWSDGCQDQSYRALPILFSWWIVALSAAIYATRHRCKVAVKAHNALKELENKSDASLRPSSSSAGLWTRQRRDTIESIRLENMAYGPSYPTPGAHSEE</sequence>
<keyword evidence="1" id="KW-1133">Transmembrane helix</keyword>
<accession>A0A0A2KKR4</accession>
<protein>
    <recommendedName>
        <fullName evidence="2">DUF3533 domain-containing protein</fullName>
    </recommendedName>
</protein>
<evidence type="ECO:0000256" key="1">
    <source>
        <dbReference type="SAM" id="Phobius"/>
    </source>
</evidence>
<feature type="domain" description="DUF3533" evidence="2">
    <location>
        <begin position="33"/>
        <end position="391"/>
    </location>
</feature>
<gene>
    <name evidence="3" type="ORF">PITC_009370</name>
</gene>
<dbReference type="GO" id="GO:0016020">
    <property type="term" value="C:membrane"/>
    <property type="evidence" value="ECO:0007669"/>
    <property type="project" value="TreeGrafter"/>
</dbReference>
<evidence type="ECO:0000259" key="2">
    <source>
        <dbReference type="Pfam" id="PF12051"/>
    </source>
</evidence>
<reference evidence="3 4" key="1">
    <citation type="journal article" date="2015" name="Mol. Plant Microbe Interact.">
        <title>Genome, transcriptome, and functional analyses of Penicillium expansum provide new insights into secondary metabolism and pathogenicity.</title>
        <authorList>
            <person name="Ballester A.R."/>
            <person name="Marcet-Houben M."/>
            <person name="Levin E."/>
            <person name="Sela N."/>
            <person name="Selma-Lazaro C."/>
            <person name="Carmona L."/>
            <person name="Wisniewski M."/>
            <person name="Droby S."/>
            <person name="Gonzalez-Candelas L."/>
            <person name="Gabaldon T."/>
        </authorList>
    </citation>
    <scope>NUCLEOTIDE SEQUENCE [LARGE SCALE GENOMIC DNA]</scope>
    <source>
        <strain evidence="3 4">PHI-1</strain>
    </source>
</reference>
<comment type="caution">
    <text evidence="3">The sequence shown here is derived from an EMBL/GenBank/DDBJ whole genome shotgun (WGS) entry which is preliminary data.</text>
</comment>
<dbReference type="InterPro" id="IPR053001">
    <property type="entry name" value="MNNG_permease-like"/>
</dbReference>
<name>A0A0A2KKR4_PENIT</name>
<keyword evidence="4" id="KW-1185">Reference proteome</keyword>
<evidence type="ECO:0000313" key="4">
    <source>
        <dbReference type="Proteomes" id="UP000030104"/>
    </source>
</evidence>
<keyword evidence="1" id="KW-0812">Transmembrane</keyword>
<feature type="transmembrane region" description="Helical" evidence="1">
    <location>
        <begin position="294"/>
        <end position="311"/>
    </location>
</feature>
<dbReference type="HOGENOM" id="CLU_035734_0_0_1"/>
<organism evidence="3 4">
    <name type="scientific">Penicillium italicum</name>
    <name type="common">Blue mold</name>
    <dbReference type="NCBI Taxonomy" id="40296"/>
    <lineage>
        <taxon>Eukaryota</taxon>
        <taxon>Fungi</taxon>
        <taxon>Dikarya</taxon>
        <taxon>Ascomycota</taxon>
        <taxon>Pezizomycotina</taxon>
        <taxon>Eurotiomycetes</taxon>
        <taxon>Eurotiomycetidae</taxon>
        <taxon>Eurotiales</taxon>
        <taxon>Aspergillaceae</taxon>
        <taxon>Penicillium</taxon>
    </lineage>
</organism>
<dbReference type="OMA" id="CYLYGTQ"/>
<dbReference type="Pfam" id="PF12051">
    <property type="entry name" value="DUF3533"/>
    <property type="match status" value="1"/>
</dbReference>
<keyword evidence="1" id="KW-0472">Membrane</keyword>
<proteinExistence type="predicted"/>
<dbReference type="STRING" id="40296.A0A0A2KKR4"/>
<dbReference type="AlphaFoldDB" id="A0A0A2KKR4"/>